<dbReference type="SMART" id="SM01060">
    <property type="entry name" value="Catalase"/>
    <property type="match status" value="1"/>
</dbReference>
<dbReference type="Pfam" id="PF00199">
    <property type="entry name" value="Catalase"/>
    <property type="match status" value="1"/>
</dbReference>
<dbReference type="GO" id="GO:0020037">
    <property type="term" value="F:heme binding"/>
    <property type="evidence" value="ECO:0007669"/>
    <property type="project" value="UniProtKB-UniRule"/>
</dbReference>
<evidence type="ECO:0000259" key="15">
    <source>
        <dbReference type="SMART" id="SM01060"/>
    </source>
</evidence>
<dbReference type="HOGENOM" id="CLU_010645_3_0_1"/>
<dbReference type="SUPFAM" id="SSF52317">
    <property type="entry name" value="Class I glutamine amidotransferase-like"/>
    <property type="match status" value="1"/>
</dbReference>
<dbReference type="GO" id="GO:0004096">
    <property type="term" value="F:catalase activity"/>
    <property type="evidence" value="ECO:0007669"/>
    <property type="project" value="UniProtKB-UniRule"/>
</dbReference>
<dbReference type="Pfam" id="PF06628">
    <property type="entry name" value="Catalase-rel"/>
    <property type="match status" value="1"/>
</dbReference>
<dbReference type="InterPro" id="IPR024708">
    <property type="entry name" value="Catalase_AS"/>
</dbReference>
<dbReference type="GO" id="GO:0006979">
    <property type="term" value="P:response to oxidative stress"/>
    <property type="evidence" value="ECO:0007669"/>
    <property type="project" value="InterPro"/>
</dbReference>
<keyword evidence="9 10" id="KW-0376">Hydrogen peroxide</keyword>
<evidence type="ECO:0000313" key="17">
    <source>
        <dbReference type="Proteomes" id="UP000054248"/>
    </source>
</evidence>
<evidence type="ECO:0000256" key="6">
    <source>
        <dbReference type="ARBA" id="ARBA00022723"/>
    </source>
</evidence>
<dbReference type="PROSITE" id="PS51402">
    <property type="entry name" value="CATALASE_3"/>
    <property type="match status" value="1"/>
</dbReference>
<dbReference type="InterPro" id="IPR041399">
    <property type="entry name" value="Catalase_large_C"/>
</dbReference>
<dbReference type="Gene3D" id="2.40.180.10">
    <property type="entry name" value="Catalase core domain"/>
    <property type="match status" value="1"/>
</dbReference>
<evidence type="ECO:0000256" key="11">
    <source>
        <dbReference type="PIRSR" id="PIRSR038927-1"/>
    </source>
</evidence>
<feature type="domain" description="Catalase core" evidence="15">
    <location>
        <begin position="48"/>
        <end position="435"/>
    </location>
</feature>
<keyword evidence="8 10" id="KW-0408">Iron</keyword>
<evidence type="ECO:0000256" key="1">
    <source>
        <dbReference type="ARBA" id="ARBA00001971"/>
    </source>
</evidence>
<dbReference type="Proteomes" id="UP000054248">
    <property type="component" value="Unassembled WGS sequence"/>
</dbReference>
<dbReference type="AlphaFoldDB" id="A0A0C3QL84"/>
<comment type="catalytic activity">
    <reaction evidence="10 13">
        <text>2 H2O2 = O2 + 2 H2O</text>
        <dbReference type="Rhea" id="RHEA:20309"/>
        <dbReference type="ChEBI" id="CHEBI:15377"/>
        <dbReference type="ChEBI" id="CHEBI:15379"/>
        <dbReference type="ChEBI" id="CHEBI:16240"/>
        <dbReference type="EC" id="1.11.1.6"/>
    </reaction>
</comment>
<dbReference type="InterPro" id="IPR043156">
    <property type="entry name" value="Catalase_clade2_helical"/>
</dbReference>
<keyword evidence="17" id="KW-1185">Reference proteome</keyword>
<name>A0A0C3QL84_9AGAM</name>
<dbReference type="SUPFAM" id="SSF56634">
    <property type="entry name" value="Heme-dependent catalase-like"/>
    <property type="match status" value="1"/>
</dbReference>
<dbReference type="GO" id="GO:0042744">
    <property type="term" value="P:hydrogen peroxide catabolic process"/>
    <property type="evidence" value="ECO:0007669"/>
    <property type="project" value="UniProtKB-UniRule"/>
</dbReference>
<sequence length="732" mass="81789">MSLAESVKQSVMSGVESVEKTAQKATSDAKQAQLADFTLDYTKDHGIATHFGVLQSDTDTSLKAGVRGPTLIEDTHAREKITHFDHERIPERVVHARGAGAHGYFKLHTPIPEVTYAPILNNTSLSTPTFVRFSTVGGSRGSADTVRDVRGFATRFYTQEGNWDIVGNNDPVFFIQESIKFPDLIHAVKPEPQNEIPQAQSGHDNFWDFISRTPESLHMIMWHLSDRNIPRSFRMMQGFGVHTFICVNAKGERSFVKFHWKPKLGIHSLVWDEALKISGQDPDFHRRDLWDAIEAGSYPEWELGVQVVPEANEHDFDFDLLDATKIIPEELIPIKYIGTMVLNRNPDEYFSETEQIAFCTQHMVPGVEHSNDPLLHLRSFSYQDTQSSRLGSVNWNLIPINRPVCPVFNNHRDGFMQMQINKGPNYWPNRWGTPHPVPGKDGGQVLSPQPLPGGVKERVRGPKFSEHYNQATLFWNSMTDVEKEHIVNAFSFELGKCEDKGVIELTLEQINFIDNKLACLVAANLHVPPPKEVHPNHGKTTKFLSQIDRSNPNNTFTAVGRKLGLFVHDGFDFGIASGIKTAFAAMGIIVAVVGPRKDKIKSSTDGTFLEAQFTFETCRSTLFDAVFFIGGSGPEYDKLKRQGRWLYAAREAFMHFKTVGASGSAVPWLCKYALPGEIDHLVDHLKEDGVAVEQGVVVAGSKLKEAPALVKSLSEEIAKHRAWGRDVSAIAA</sequence>
<feature type="active site" evidence="11">
    <location>
        <position position="168"/>
    </location>
</feature>
<dbReference type="PANTHER" id="PTHR42821">
    <property type="entry name" value="CATALASE"/>
    <property type="match status" value="1"/>
</dbReference>
<keyword evidence="4 10" id="KW-0575">Peroxidase</keyword>
<evidence type="ECO:0000256" key="12">
    <source>
        <dbReference type="PIRSR" id="PIRSR038927-2"/>
    </source>
</evidence>
<dbReference type="InterPro" id="IPR011614">
    <property type="entry name" value="Catalase_core"/>
</dbReference>
<comment type="similarity">
    <text evidence="2 10 13">Belongs to the catalase family.</text>
</comment>
<dbReference type="PROSITE" id="PS00438">
    <property type="entry name" value="CATALASE_2"/>
    <property type="match status" value="1"/>
</dbReference>
<dbReference type="InterPro" id="IPR029062">
    <property type="entry name" value="Class_I_gatase-like"/>
</dbReference>
<dbReference type="STRING" id="1051891.A0A0C3QL84"/>
<dbReference type="InterPro" id="IPR018028">
    <property type="entry name" value="Catalase"/>
</dbReference>
<dbReference type="EC" id="1.11.1.6" evidence="3 10"/>
<dbReference type="Pfam" id="PF18011">
    <property type="entry name" value="Catalase_C"/>
    <property type="match status" value="1"/>
</dbReference>
<evidence type="ECO:0000256" key="8">
    <source>
        <dbReference type="ARBA" id="ARBA00023004"/>
    </source>
</evidence>
<evidence type="ECO:0000313" key="16">
    <source>
        <dbReference type="EMBL" id="KIO33445.1"/>
    </source>
</evidence>
<dbReference type="Gene3D" id="3.40.50.880">
    <property type="match status" value="1"/>
</dbReference>
<reference evidence="16 17" key="1">
    <citation type="submission" date="2014-04" db="EMBL/GenBank/DDBJ databases">
        <authorList>
            <consortium name="DOE Joint Genome Institute"/>
            <person name="Kuo A."/>
            <person name="Girlanda M."/>
            <person name="Perotto S."/>
            <person name="Kohler A."/>
            <person name="Nagy L.G."/>
            <person name="Floudas D."/>
            <person name="Copeland A."/>
            <person name="Barry K.W."/>
            <person name="Cichocki N."/>
            <person name="Veneault-Fourrey C."/>
            <person name="LaButti K."/>
            <person name="Lindquist E.A."/>
            <person name="Lipzen A."/>
            <person name="Lundell T."/>
            <person name="Morin E."/>
            <person name="Murat C."/>
            <person name="Sun H."/>
            <person name="Tunlid A."/>
            <person name="Henrissat B."/>
            <person name="Grigoriev I.V."/>
            <person name="Hibbett D.S."/>
            <person name="Martin F."/>
            <person name="Nordberg H.P."/>
            <person name="Cantor M.N."/>
            <person name="Hua S.X."/>
        </authorList>
    </citation>
    <scope>NUCLEOTIDE SEQUENCE [LARGE SCALE GENOMIC DNA]</scope>
    <source>
        <strain evidence="16 17">MUT 4182</strain>
    </source>
</reference>
<evidence type="ECO:0000256" key="9">
    <source>
        <dbReference type="ARBA" id="ARBA00023324"/>
    </source>
</evidence>
<keyword evidence="5 10" id="KW-0349">Heme</keyword>
<accession>A0A0C3QL84</accession>
<dbReference type="GO" id="GO:0046872">
    <property type="term" value="F:metal ion binding"/>
    <property type="evidence" value="ECO:0007669"/>
    <property type="project" value="UniProtKB-KW"/>
</dbReference>
<evidence type="ECO:0000256" key="3">
    <source>
        <dbReference type="ARBA" id="ARBA00012314"/>
    </source>
</evidence>
<dbReference type="CDD" id="cd03132">
    <property type="entry name" value="GATase1_catalase"/>
    <property type="match status" value="1"/>
</dbReference>
<dbReference type="PIRSF" id="PIRSF038927">
    <property type="entry name" value="Catalase_clade2"/>
    <property type="match status" value="1"/>
</dbReference>
<dbReference type="InterPro" id="IPR020835">
    <property type="entry name" value="Catalase_sf"/>
</dbReference>
<evidence type="ECO:0000256" key="4">
    <source>
        <dbReference type="ARBA" id="ARBA00022559"/>
    </source>
</evidence>
<protein>
    <recommendedName>
        <fullName evidence="3 10">Catalase</fullName>
        <ecNumber evidence="3 10">1.11.1.6</ecNumber>
    </recommendedName>
</protein>
<comment type="function">
    <text evidence="14">Catalyzes the degradation of hydrogen peroxide (H(2)O(2)) generated by peroxisomal oxidases to water and oxygen, thereby protecting cells from the toxic effects of hydrogen peroxide.</text>
</comment>
<evidence type="ECO:0000256" key="2">
    <source>
        <dbReference type="ARBA" id="ARBA00005329"/>
    </source>
</evidence>
<comment type="cofactor">
    <cofactor evidence="1 10 12">
        <name>heme</name>
        <dbReference type="ChEBI" id="CHEBI:30413"/>
    </cofactor>
</comment>
<comment type="function">
    <text evidence="10">Occurs in almost all aerobically respiring organisms and serves to protect cells from the toxic effects of hydrogen peroxide.</text>
</comment>
<dbReference type="EMBL" id="KN822948">
    <property type="protein sequence ID" value="KIO33445.1"/>
    <property type="molecule type" value="Genomic_DNA"/>
</dbReference>
<proteinExistence type="inferred from homology"/>
<dbReference type="GO" id="GO:0005829">
    <property type="term" value="C:cytosol"/>
    <property type="evidence" value="ECO:0007669"/>
    <property type="project" value="TreeGrafter"/>
</dbReference>
<dbReference type="InterPro" id="IPR024712">
    <property type="entry name" value="Catalase_clade2"/>
</dbReference>
<dbReference type="PRINTS" id="PR00067">
    <property type="entry name" value="CATALASE"/>
</dbReference>
<dbReference type="PANTHER" id="PTHR42821:SF1">
    <property type="entry name" value="CATALASE-B"/>
    <property type="match status" value="1"/>
</dbReference>
<evidence type="ECO:0000256" key="14">
    <source>
        <dbReference type="RuleBase" id="RU004142"/>
    </source>
</evidence>
<feature type="active site" evidence="11">
    <location>
        <position position="95"/>
    </location>
</feature>
<organism evidence="16 17">
    <name type="scientific">Tulasnella calospora MUT 4182</name>
    <dbReference type="NCBI Taxonomy" id="1051891"/>
    <lineage>
        <taxon>Eukaryota</taxon>
        <taxon>Fungi</taxon>
        <taxon>Dikarya</taxon>
        <taxon>Basidiomycota</taxon>
        <taxon>Agaricomycotina</taxon>
        <taxon>Agaricomycetes</taxon>
        <taxon>Cantharellales</taxon>
        <taxon>Tulasnellaceae</taxon>
        <taxon>Tulasnella</taxon>
    </lineage>
</organism>
<evidence type="ECO:0000256" key="13">
    <source>
        <dbReference type="RuleBase" id="RU000498"/>
    </source>
</evidence>
<keyword evidence="7 10" id="KW-0560">Oxidoreductase</keyword>
<keyword evidence="6 10" id="KW-0479">Metal-binding</keyword>
<evidence type="ECO:0000256" key="5">
    <source>
        <dbReference type="ARBA" id="ARBA00022617"/>
    </source>
</evidence>
<dbReference type="OrthoDB" id="6880011at2759"/>
<dbReference type="Gene3D" id="1.20.1370.20">
    <property type="match status" value="1"/>
</dbReference>
<dbReference type="PROSITE" id="PS00437">
    <property type="entry name" value="CATALASE_1"/>
    <property type="match status" value="1"/>
</dbReference>
<evidence type="ECO:0000256" key="7">
    <source>
        <dbReference type="ARBA" id="ARBA00023002"/>
    </source>
</evidence>
<evidence type="ECO:0000256" key="10">
    <source>
        <dbReference type="PIRNR" id="PIRNR038927"/>
    </source>
</evidence>
<feature type="binding site" description="axial binding residue" evidence="12">
    <location>
        <position position="382"/>
    </location>
    <ligand>
        <name>heme</name>
        <dbReference type="ChEBI" id="CHEBI:30413"/>
    </ligand>
    <ligandPart>
        <name>Fe</name>
        <dbReference type="ChEBI" id="CHEBI:18248"/>
    </ligandPart>
</feature>
<dbReference type="FunFam" id="2.40.180.10:FF:000003">
    <property type="entry name" value="Catalase"/>
    <property type="match status" value="1"/>
</dbReference>
<dbReference type="InterPro" id="IPR010582">
    <property type="entry name" value="Catalase_immune_responsive"/>
</dbReference>
<dbReference type="InterPro" id="IPR002226">
    <property type="entry name" value="Catalase_haem_BS"/>
</dbReference>
<reference evidence="17" key="2">
    <citation type="submission" date="2015-01" db="EMBL/GenBank/DDBJ databases">
        <title>Evolutionary Origins and Diversification of the Mycorrhizal Mutualists.</title>
        <authorList>
            <consortium name="DOE Joint Genome Institute"/>
            <consortium name="Mycorrhizal Genomics Consortium"/>
            <person name="Kohler A."/>
            <person name="Kuo A."/>
            <person name="Nagy L.G."/>
            <person name="Floudas D."/>
            <person name="Copeland A."/>
            <person name="Barry K.W."/>
            <person name="Cichocki N."/>
            <person name="Veneault-Fourrey C."/>
            <person name="LaButti K."/>
            <person name="Lindquist E.A."/>
            <person name="Lipzen A."/>
            <person name="Lundell T."/>
            <person name="Morin E."/>
            <person name="Murat C."/>
            <person name="Riley R."/>
            <person name="Ohm R."/>
            <person name="Sun H."/>
            <person name="Tunlid A."/>
            <person name="Henrissat B."/>
            <person name="Grigoriev I.V."/>
            <person name="Hibbett D.S."/>
            <person name="Martin F."/>
        </authorList>
    </citation>
    <scope>NUCLEOTIDE SEQUENCE [LARGE SCALE GENOMIC DNA]</scope>
    <source>
        <strain evidence="17">MUT 4182</strain>
    </source>
</reference>
<gene>
    <name evidence="16" type="ORF">M407DRAFT_17705</name>
</gene>